<feature type="signal peptide" evidence="1">
    <location>
        <begin position="1"/>
        <end position="21"/>
    </location>
</feature>
<reference evidence="3" key="1">
    <citation type="submission" date="2016-11" db="UniProtKB">
        <authorList>
            <consortium name="WormBaseParasite"/>
        </authorList>
    </citation>
    <scope>IDENTIFICATION</scope>
</reference>
<organism evidence="2 3">
    <name type="scientific">Meloidogyne hapla</name>
    <name type="common">Root-knot nematode worm</name>
    <dbReference type="NCBI Taxonomy" id="6305"/>
    <lineage>
        <taxon>Eukaryota</taxon>
        <taxon>Metazoa</taxon>
        <taxon>Ecdysozoa</taxon>
        <taxon>Nematoda</taxon>
        <taxon>Chromadorea</taxon>
        <taxon>Rhabditida</taxon>
        <taxon>Tylenchina</taxon>
        <taxon>Tylenchomorpha</taxon>
        <taxon>Tylenchoidea</taxon>
        <taxon>Meloidogynidae</taxon>
        <taxon>Meloidogyninae</taxon>
        <taxon>Meloidogyne</taxon>
    </lineage>
</organism>
<dbReference type="WBParaSite" id="MhA1_Contig2847.frz3.gene4">
    <property type="protein sequence ID" value="MhA1_Contig2847.frz3.gene4"/>
    <property type="gene ID" value="MhA1_Contig2847.frz3.gene4"/>
</dbReference>
<dbReference type="Proteomes" id="UP000095281">
    <property type="component" value="Unplaced"/>
</dbReference>
<keyword evidence="1" id="KW-0732">Signal</keyword>
<sequence>MNSLLKYLLLTLCFLILIISATQHNSDNNDKIQSEFKKGKQLKILIYSPSLSWSHAKYLGKIADTLVDAGHEVHFLKYIMSTELNVNNETSKVDKIYIIEPSQKNDEKMNIKNMPMIADSISSKRPLFAFLDHPVFQFDPIMATACRGMIILNYFNF</sequence>
<evidence type="ECO:0000313" key="3">
    <source>
        <dbReference type="WBParaSite" id="MhA1_Contig2847.frz3.gene4"/>
    </source>
</evidence>
<protein>
    <submittedName>
        <fullName evidence="3">Glucuronosyltransferase</fullName>
    </submittedName>
</protein>
<evidence type="ECO:0000313" key="2">
    <source>
        <dbReference type="Proteomes" id="UP000095281"/>
    </source>
</evidence>
<feature type="chain" id="PRO_5009315885" evidence="1">
    <location>
        <begin position="22"/>
        <end position="157"/>
    </location>
</feature>
<proteinExistence type="predicted"/>
<accession>A0A1I8BK94</accession>
<keyword evidence="2" id="KW-1185">Reference proteome</keyword>
<evidence type="ECO:0000256" key="1">
    <source>
        <dbReference type="SAM" id="SignalP"/>
    </source>
</evidence>
<dbReference type="AlphaFoldDB" id="A0A1I8BK94"/>
<name>A0A1I8BK94_MELHA</name>